<keyword evidence="3 8" id="KW-0813">Transport</keyword>
<evidence type="ECO:0000256" key="5">
    <source>
        <dbReference type="ARBA" id="ARBA00022692"/>
    </source>
</evidence>
<dbReference type="GO" id="GO:0005886">
    <property type="term" value="C:plasma membrane"/>
    <property type="evidence" value="ECO:0007669"/>
    <property type="project" value="UniProtKB-SubCell"/>
</dbReference>
<dbReference type="RefSeq" id="WP_089283200.1">
    <property type="nucleotide sequence ID" value="NZ_FZOJ01000011.1"/>
</dbReference>
<evidence type="ECO:0000256" key="4">
    <source>
        <dbReference type="ARBA" id="ARBA00022475"/>
    </source>
</evidence>
<comment type="similarity">
    <text evidence="2 8">Belongs to the prokaryotic riboflavin transporter (P-RFT) (TC 2.A.87) family.</text>
</comment>
<keyword evidence="7 8" id="KW-0472">Membrane</keyword>
<evidence type="ECO:0000313" key="10">
    <source>
        <dbReference type="EMBL" id="SNS47833.1"/>
    </source>
</evidence>
<protein>
    <recommendedName>
        <fullName evidence="8">Riboflavin transporter</fullName>
    </recommendedName>
</protein>
<dbReference type="EMBL" id="FZOJ01000011">
    <property type="protein sequence ID" value="SNS47833.1"/>
    <property type="molecule type" value="Genomic_DNA"/>
</dbReference>
<accession>A0A239EUW0</accession>
<dbReference type="PANTHER" id="PTHR38438">
    <property type="entry name" value="RIBOFLAVIN TRANSPORTER RIBU"/>
    <property type="match status" value="1"/>
</dbReference>
<dbReference type="Gene3D" id="1.10.1760.20">
    <property type="match status" value="1"/>
</dbReference>
<evidence type="ECO:0000256" key="3">
    <source>
        <dbReference type="ARBA" id="ARBA00022448"/>
    </source>
</evidence>
<dbReference type="GO" id="GO:0032217">
    <property type="term" value="F:riboflavin transmembrane transporter activity"/>
    <property type="evidence" value="ECO:0007669"/>
    <property type="project" value="UniProtKB-UniRule"/>
</dbReference>
<dbReference type="PANTHER" id="PTHR38438:SF1">
    <property type="entry name" value="RIBOFLAVIN TRANSPORTER RIBU"/>
    <property type="match status" value="1"/>
</dbReference>
<dbReference type="InterPro" id="IPR024529">
    <property type="entry name" value="ECF_trnsprt_substrate-spec"/>
</dbReference>
<keyword evidence="11" id="KW-1185">Reference proteome</keyword>
<dbReference type="PIRSF" id="PIRSF037778">
    <property type="entry name" value="UCP037778_transp_RibU"/>
    <property type="match status" value="1"/>
</dbReference>
<keyword evidence="4 8" id="KW-1003">Cell membrane</keyword>
<gene>
    <name evidence="10" type="ORF">SAMN05446037_101120</name>
</gene>
<organism evidence="10 11">
    <name type="scientific">Anaerovirgula multivorans</name>
    <dbReference type="NCBI Taxonomy" id="312168"/>
    <lineage>
        <taxon>Bacteria</taxon>
        <taxon>Bacillati</taxon>
        <taxon>Bacillota</taxon>
        <taxon>Clostridia</taxon>
        <taxon>Peptostreptococcales</taxon>
        <taxon>Natronincolaceae</taxon>
        <taxon>Anaerovirgula</taxon>
    </lineage>
</organism>
<comment type="subcellular location">
    <subcellularLocation>
        <location evidence="1">Cell membrane</location>
        <topology evidence="1">Multi-pass membrane protein</topology>
    </subcellularLocation>
</comment>
<dbReference type="InterPro" id="IPR025720">
    <property type="entry name" value="RibU"/>
</dbReference>
<keyword evidence="6 9" id="KW-1133">Transmembrane helix</keyword>
<evidence type="ECO:0000256" key="8">
    <source>
        <dbReference type="PIRNR" id="PIRNR037778"/>
    </source>
</evidence>
<reference evidence="10 11" key="1">
    <citation type="submission" date="2017-06" db="EMBL/GenBank/DDBJ databases">
        <authorList>
            <person name="Kim H.J."/>
            <person name="Triplett B.A."/>
        </authorList>
    </citation>
    <scope>NUCLEOTIDE SEQUENCE [LARGE SCALE GENOMIC DNA]</scope>
    <source>
        <strain evidence="10 11">SCA</strain>
    </source>
</reference>
<feature type="transmembrane region" description="Helical" evidence="9">
    <location>
        <begin position="119"/>
        <end position="143"/>
    </location>
</feature>
<evidence type="ECO:0000256" key="7">
    <source>
        <dbReference type="ARBA" id="ARBA00023136"/>
    </source>
</evidence>
<feature type="transmembrane region" description="Helical" evidence="9">
    <location>
        <begin position="55"/>
        <end position="75"/>
    </location>
</feature>
<comment type="function">
    <text evidence="8">Probably a riboflavin-binding protein that interacts with the energy-coupling factor (ECF) ABC-transporter complex.</text>
</comment>
<evidence type="ECO:0000256" key="1">
    <source>
        <dbReference type="ARBA" id="ARBA00004651"/>
    </source>
</evidence>
<dbReference type="OrthoDB" id="9809216at2"/>
<proteinExistence type="inferred from homology"/>
<dbReference type="Proteomes" id="UP000198304">
    <property type="component" value="Unassembled WGS sequence"/>
</dbReference>
<evidence type="ECO:0000256" key="6">
    <source>
        <dbReference type="ARBA" id="ARBA00022989"/>
    </source>
</evidence>
<feature type="transmembrane region" description="Helical" evidence="9">
    <location>
        <begin position="172"/>
        <end position="196"/>
    </location>
</feature>
<dbReference type="AlphaFoldDB" id="A0A239EUW0"/>
<dbReference type="Pfam" id="PF12822">
    <property type="entry name" value="ECF_trnsprt"/>
    <property type="match status" value="1"/>
</dbReference>
<sequence>MQNLDKSISFKKTKIFTTSNLVKMSVLAVVSYVLMFIHFPLPIFPGFLKIDLADVPALIGAFALGPVAGLLIQLIKNILHFITKTSTGGVGEISNFIVGTAYVVPAAMIYHLKKDRTHAIIGTIVGTIVMAIAGALSNTYLILPFYSKLMPIDVIVKMGTVINSRIVDIPSLVLYGITPFNVFKGLLIAFVTLLIYKKISPVLKK</sequence>
<evidence type="ECO:0000256" key="2">
    <source>
        <dbReference type="ARBA" id="ARBA00005540"/>
    </source>
</evidence>
<keyword evidence="5 9" id="KW-0812">Transmembrane</keyword>
<name>A0A239EUW0_9FIRM</name>
<evidence type="ECO:0000313" key="11">
    <source>
        <dbReference type="Proteomes" id="UP000198304"/>
    </source>
</evidence>
<feature type="transmembrane region" description="Helical" evidence="9">
    <location>
        <begin position="21"/>
        <end position="43"/>
    </location>
</feature>
<evidence type="ECO:0000256" key="9">
    <source>
        <dbReference type="SAM" id="Phobius"/>
    </source>
</evidence>